<dbReference type="InterPro" id="IPR012902">
    <property type="entry name" value="N_methyl_site"/>
</dbReference>
<comment type="similarity">
    <text evidence="1 3">Belongs to the N-Me-Phe pilin family.</text>
</comment>
<evidence type="ECO:0000313" key="5">
    <source>
        <dbReference type="EMBL" id="PUE05746.1"/>
    </source>
</evidence>
<dbReference type="Pfam" id="PF00114">
    <property type="entry name" value="Pilin"/>
    <property type="match status" value="1"/>
</dbReference>
<dbReference type="InterPro" id="IPR045584">
    <property type="entry name" value="Pilin-like"/>
</dbReference>
<dbReference type="GO" id="GO:0007155">
    <property type="term" value="P:cell adhesion"/>
    <property type="evidence" value="ECO:0007669"/>
    <property type="project" value="InterPro"/>
</dbReference>
<dbReference type="Proteomes" id="UP000250928">
    <property type="component" value="Unassembled WGS sequence"/>
</dbReference>
<feature type="transmembrane region" description="Helical" evidence="4">
    <location>
        <begin position="7"/>
        <end position="31"/>
    </location>
</feature>
<keyword evidence="2" id="KW-0488">Methylation</keyword>
<dbReference type="PANTHER" id="PTHR30093">
    <property type="entry name" value="GENERAL SECRETION PATHWAY PROTEIN G"/>
    <property type="match status" value="1"/>
</dbReference>
<reference evidence="5 6" key="1">
    <citation type="submission" date="2018-01" db="EMBL/GenBank/DDBJ databases">
        <title>Novel co-symbiosis in the lucinid bivalve Phacoides pectinatus.</title>
        <authorList>
            <person name="Lim S.J."/>
            <person name="Davis B.G."/>
            <person name="Gill D.E."/>
            <person name="Engel A.S."/>
            <person name="Anderson L.C."/>
            <person name="Campbell B.J."/>
        </authorList>
    </citation>
    <scope>NUCLEOTIDE SEQUENCE [LARGE SCALE GENOMIC DNA]</scope>
    <source>
        <strain evidence="5">N3_P5</strain>
    </source>
</reference>
<evidence type="ECO:0000256" key="4">
    <source>
        <dbReference type="SAM" id="Phobius"/>
    </source>
</evidence>
<evidence type="ECO:0000256" key="1">
    <source>
        <dbReference type="ARBA" id="ARBA00005233"/>
    </source>
</evidence>
<name>A0A657Q2K9_9GAMM</name>
<keyword evidence="4" id="KW-1133">Transmembrane helix</keyword>
<gene>
    <name evidence="5" type="ORF">C3L24_00335</name>
</gene>
<proteinExistence type="inferred from homology"/>
<dbReference type="GO" id="GO:0009289">
    <property type="term" value="C:pilus"/>
    <property type="evidence" value="ECO:0007669"/>
    <property type="project" value="InterPro"/>
</dbReference>
<dbReference type="Pfam" id="PF07963">
    <property type="entry name" value="N_methyl"/>
    <property type="match status" value="1"/>
</dbReference>
<evidence type="ECO:0000256" key="3">
    <source>
        <dbReference type="RuleBase" id="RU000389"/>
    </source>
</evidence>
<dbReference type="SUPFAM" id="SSF54523">
    <property type="entry name" value="Pili subunits"/>
    <property type="match status" value="1"/>
</dbReference>
<protein>
    <submittedName>
        <fullName evidence="5">Competence protein</fullName>
    </submittedName>
</protein>
<dbReference type="Gene3D" id="3.30.700.10">
    <property type="entry name" value="Glycoprotein, Type 4 Pilin"/>
    <property type="match status" value="1"/>
</dbReference>
<dbReference type="PANTHER" id="PTHR30093:SF34">
    <property type="entry name" value="PREPILIN PEPTIDASE-DEPENDENT PROTEIN D"/>
    <property type="match status" value="1"/>
</dbReference>
<accession>A0A657Q2K9</accession>
<evidence type="ECO:0000256" key="2">
    <source>
        <dbReference type="ARBA" id="ARBA00022481"/>
    </source>
</evidence>
<dbReference type="EMBL" id="PQCO01000031">
    <property type="protein sequence ID" value="PUE05746.1"/>
    <property type="molecule type" value="Genomic_DNA"/>
</dbReference>
<keyword evidence="4" id="KW-0812">Transmembrane</keyword>
<organism evidence="5 6">
    <name type="scientific">Candidatus Sedimenticola endophacoides</name>
    <dbReference type="NCBI Taxonomy" id="2548426"/>
    <lineage>
        <taxon>Bacteria</taxon>
        <taxon>Pseudomonadati</taxon>
        <taxon>Pseudomonadota</taxon>
        <taxon>Gammaproteobacteria</taxon>
        <taxon>Chromatiales</taxon>
        <taxon>Sedimenticolaceae</taxon>
        <taxon>Sedimenticola</taxon>
    </lineage>
</organism>
<dbReference type="AlphaFoldDB" id="A0A657Q2K9"/>
<comment type="caution">
    <text evidence="5">The sequence shown here is derived from an EMBL/GenBank/DDBJ whole genome shotgun (WGS) entry which is preliminary data.</text>
</comment>
<dbReference type="InterPro" id="IPR001082">
    <property type="entry name" value="Pilin"/>
</dbReference>
<keyword evidence="3" id="KW-0281">Fimbrium</keyword>
<keyword evidence="4" id="KW-0472">Membrane</keyword>
<dbReference type="NCBIfam" id="TIGR02532">
    <property type="entry name" value="IV_pilin_GFxxxE"/>
    <property type="match status" value="1"/>
</dbReference>
<sequence>MKKTQQGFTLIELMIVVAIIGILAAIALPAYQDYTVRAKVSEGLVMASGAKATVGENYAGGVANECTGVNTGTTNMTAIACSGDGVIQATVTHGVSGVANVVLTLSPVTSSTGVQWLCKSTGNAKYVPAECR</sequence>
<dbReference type="PROSITE" id="PS00409">
    <property type="entry name" value="PROKAR_NTER_METHYL"/>
    <property type="match status" value="1"/>
</dbReference>
<evidence type="ECO:0000313" key="6">
    <source>
        <dbReference type="Proteomes" id="UP000250928"/>
    </source>
</evidence>